<name>A0A507FTE2_9FUNG</name>
<feature type="region of interest" description="Disordered" evidence="1">
    <location>
        <begin position="938"/>
        <end position="970"/>
    </location>
</feature>
<feature type="region of interest" description="Disordered" evidence="1">
    <location>
        <begin position="1"/>
        <end position="91"/>
    </location>
</feature>
<feature type="compositionally biased region" description="Basic and acidic residues" evidence="1">
    <location>
        <begin position="423"/>
        <end position="447"/>
    </location>
</feature>
<protein>
    <submittedName>
        <fullName evidence="2">Uncharacterized protein</fullName>
    </submittedName>
</protein>
<feature type="region of interest" description="Disordered" evidence="1">
    <location>
        <begin position="1631"/>
        <end position="1659"/>
    </location>
</feature>
<feature type="compositionally biased region" description="Acidic residues" evidence="1">
    <location>
        <begin position="552"/>
        <end position="564"/>
    </location>
</feature>
<comment type="caution">
    <text evidence="2">The sequence shown here is derived from an EMBL/GenBank/DDBJ whole genome shotgun (WGS) entry which is preliminary data.</text>
</comment>
<feature type="compositionally biased region" description="Basic and acidic residues" evidence="1">
    <location>
        <begin position="29"/>
        <end position="38"/>
    </location>
</feature>
<dbReference type="EMBL" id="QEAP01000008">
    <property type="protein sequence ID" value="TPX78097.1"/>
    <property type="molecule type" value="Genomic_DNA"/>
</dbReference>
<feature type="compositionally biased region" description="Polar residues" evidence="1">
    <location>
        <begin position="350"/>
        <end position="380"/>
    </location>
</feature>
<dbReference type="OrthoDB" id="2161260at2759"/>
<feature type="region of interest" description="Disordered" evidence="1">
    <location>
        <begin position="176"/>
        <end position="221"/>
    </location>
</feature>
<feature type="compositionally biased region" description="Polar residues" evidence="1">
    <location>
        <begin position="65"/>
        <end position="79"/>
    </location>
</feature>
<feature type="region of interest" description="Disordered" evidence="1">
    <location>
        <begin position="334"/>
        <end position="380"/>
    </location>
</feature>
<feature type="region of interest" description="Disordered" evidence="1">
    <location>
        <begin position="552"/>
        <end position="571"/>
    </location>
</feature>
<feature type="compositionally biased region" description="Low complexity" evidence="1">
    <location>
        <begin position="334"/>
        <end position="349"/>
    </location>
</feature>
<evidence type="ECO:0000313" key="2">
    <source>
        <dbReference type="EMBL" id="TPX78097.1"/>
    </source>
</evidence>
<keyword evidence="3" id="KW-1185">Reference proteome</keyword>
<evidence type="ECO:0000313" key="3">
    <source>
        <dbReference type="Proteomes" id="UP000320333"/>
    </source>
</evidence>
<organism evidence="2 3">
    <name type="scientific">Chytriomyces confervae</name>
    <dbReference type="NCBI Taxonomy" id="246404"/>
    <lineage>
        <taxon>Eukaryota</taxon>
        <taxon>Fungi</taxon>
        <taxon>Fungi incertae sedis</taxon>
        <taxon>Chytridiomycota</taxon>
        <taxon>Chytridiomycota incertae sedis</taxon>
        <taxon>Chytridiomycetes</taxon>
        <taxon>Chytridiales</taxon>
        <taxon>Chytriomycetaceae</taxon>
        <taxon>Chytriomyces</taxon>
    </lineage>
</organism>
<gene>
    <name evidence="2" type="ORF">CcCBS67573_g00603</name>
</gene>
<dbReference type="Proteomes" id="UP000320333">
    <property type="component" value="Unassembled WGS sequence"/>
</dbReference>
<sequence length="1827" mass="203887">MDVLVANEPAQQQRIHGDLTPSTPSTSESMKHPPRKDFSNSTFEEVLASLSQPTRSQHRTRKSTRTLQGGLPSNQTHGTPFSRVGDRTDEMTSSEDAVHVVAVTTRWNQAEQRFLELFFGQDLVLRSRQRHQHILEALIQRQKTQPRSKSASKTVKFNLTRNLQYDFSPLPVAARAADQTSFHRSQPLQSFPTQSQQLPPPEDGRESQQTNRPDGDNDDDDFESLSRLNCLLLTDDRTKINTSRKVTRGDGIRILDAIAFLKPETRANGIQSVPNSRSRTHTLANNASRAHSGRQYVCDDSNTEASYSSVAPGVHGVRRMSTAARLLLARSGASSTSSTSSFSSKSATSHNTPGASSARTNRSLDSAQTFNPPSSNQVVSFNNSYAVPKHKRPLSKGVRRFIVDAVVQDSVHPKLGAKASSSTDRKTSFQEREQQEQSREKKPDNTRGRRAIKSLHYHLHPPGLPEPGLSLHPYDIQAMHPPTQVLTLQVPVALKNSLQDPRNLVGLEGERRGGRLLMRKIRSLYTVPKCPRVGGRITPVGSRENICEIEIGSDSESGGDEDFNVSDAGHDNAEPDYCSKLGDSGDLDCNPNSPDKVIQQMVFANQDQQDLQVIERHRVTQQDVKQSFSKMVGSLFPLDYFMNQDELYWLVSQVEAWKMGYLDTKIRAWGLVQTSAPQTQRKIHSTSEIWHGGFLVDYNSETIQFLIEWDMPYPQRIPTNFFNTPDPSPSTRWLNRAELRMDHESAEYHLKKLCKANEIRVEFESRLTMTQICGIVAPVLTPVLPEFPNRTVDLVYEQIQLWQAMQMNRRESCTEKYPEEKIPRVQTAFIADTLNSLRDTYFLSQIEASIKLNPRLEALFAPSHVKKTLGTKPHISHSTCPEKFHKTLTRMRTIAFLVFKPAIQKVREWMLLEMKLGTPISFVLEQISVGKVQISRPTRAVESPPATATLSSPAKSPPIAEAGPPPPGSRNKMYKAARKMARTVNVFAMLRSPPKPVELIADNLHTLNIGHVWSDMYVYREGEFSMKRPMFDDSRLHVGIQTIFRKSMPSLKLIAYDDFKLLLDHILSTIQPGITTALPTIAQTEFSKSIKKCRTLKTHHTLSPMQFNLICASSMQSLQKWRFMDILRTLRDGGITVAMDTRLFIKMKKCESLGKVRPAPFVDTVEIVADPSPESVQEVVTSAFATLIEDRSFALVPAEGVALSNAAATTAIKNPTSRPLEHGALAMMAQELVSDTYESTRALLRDRVTLVQEWIREFEAAATVVEEASLMETVRSFETAPLSLSNADARLSAFNTCVIDTLSKLALIETRAKYTFTSTVEAATDGFKMNAKQAAAASVKGFCDLEVRGFVAVRCQLLHVGVVMWAGRWRDWLDHLCQVMVEQLCEILGTSCVLLEEAREVLWVERARLDEVLRVEEELEAMRVAEELAILRAAQEAEAQRVAAEELEALGEAEASAALRAAEELEVLRLAEELEIVRVGEEEMEDATMLEPEESLLVAQEEGHINAPEVEPSLNGVQNAEVLASINMNDGVSIQPVPPIQNLSRTSSVSVADQTLSALAEEQNPSQLAEIFTDETGNLSALQLTELTSIESLPEPCRPSSLIIPQDLTVDGESMPTNAQQENFIENVERAVSSGEPSRASSPSFSGIGEDAETNPTRATTPVEMDNEIDSEMRHSLEGRQVNDECSSVESDKSVSKELYGDDTGVQDIRVQDLEANCVVSPLPEVISQQVEIISMDPIVSENATGETEMEPSTPIQQQLELNPTREHDTCLHRPLIYQEVGALLEAVNRFEERVLDAFFISVRDESVQQRWIMNRIKCVALMKEEI</sequence>
<feature type="compositionally biased region" description="Polar residues" evidence="1">
    <location>
        <begin position="9"/>
        <end position="28"/>
    </location>
</feature>
<feature type="region of interest" description="Disordered" evidence="1">
    <location>
        <begin position="414"/>
        <end position="448"/>
    </location>
</feature>
<proteinExistence type="predicted"/>
<evidence type="ECO:0000256" key="1">
    <source>
        <dbReference type="SAM" id="MobiDB-lite"/>
    </source>
</evidence>
<feature type="compositionally biased region" description="Low complexity" evidence="1">
    <location>
        <begin position="1633"/>
        <end position="1647"/>
    </location>
</feature>
<reference evidence="2 3" key="1">
    <citation type="journal article" date="2019" name="Sci. Rep.">
        <title>Comparative genomics of chytrid fungi reveal insights into the obligate biotrophic and pathogenic lifestyle of Synchytrium endobioticum.</title>
        <authorList>
            <person name="van de Vossenberg B.T.L.H."/>
            <person name="Warris S."/>
            <person name="Nguyen H.D.T."/>
            <person name="van Gent-Pelzer M.P.E."/>
            <person name="Joly D.L."/>
            <person name="van de Geest H.C."/>
            <person name="Bonants P.J.M."/>
            <person name="Smith D.S."/>
            <person name="Levesque C.A."/>
            <person name="van der Lee T.A.J."/>
        </authorList>
    </citation>
    <scope>NUCLEOTIDE SEQUENCE [LARGE SCALE GENOMIC DNA]</scope>
    <source>
        <strain evidence="2 3">CBS 675.73</strain>
    </source>
</reference>
<feature type="compositionally biased region" description="Polar residues" evidence="1">
    <location>
        <begin position="39"/>
        <end position="55"/>
    </location>
</feature>
<accession>A0A507FTE2</accession>
<feature type="compositionally biased region" description="Polar residues" evidence="1">
    <location>
        <begin position="178"/>
        <end position="197"/>
    </location>
</feature>